<evidence type="ECO:0000259" key="5">
    <source>
        <dbReference type="PROSITE" id="PS50931"/>
    </source>
</evidence>
<dbReference type="Gene3D" id="3.40.190.290">
    <property type="match status" value="1"/>
</dbReference>
<name>A0A8B2NRC1_9HYPH</name>
<keyword evidence="7" id="KW-1185">Reference proteome</keyword>
<dbReference type="FunFam" id="1.10.10.10:FF:000001">
    <property type="entry name" value="LysR family transcriptional regulator"/>
    <property type="match status" value="1"/>
</dbReference>
<keyword evidence="2" id="KW-0805">Transcription regulation</keyword>
<proteinExistence type="inferred from homology"/>
<organism evidence="6 7">
    <name type="scientific">Acuticoccus sediminis</name>
    <dbReference type="NCBI Taxonomy" id="2184697"/>
    <lineage>
        <taxon>Bacteria</taxon>
        <taxon>Pseudomonadati</taxon>
        <taxon>Pseudomonadota</taxon>
        <taxon>Alphaproteobacteria</taxon>
        <taxon>Hyphomicrobiales</taxon>
        <taxon>Amorphaceae</taxon>
        <taxon>Acuticoccus</taxon>
    </lineage>
</organism>
<dbReference type="Proteomes" id="UP000249590">
    <property type="component" value="Unassembled WGS sequence"/>
</dbReference>
<dbReference type="PANTHER" id="PTHR30126:SF91">
    <property type="entry name" value="LYSR FAMILY TRANSCRIPTIONAL REGULATOR"/>
    <property type="match status" value="1"/>
</dbReference>
<dbReference type="RefSeq" id="WP_111346045.1">
    <property type="nucleotide sequence ID" value="NZ_JAIWKD010000002.1"/>
</dbReference>
<protein>
    <submittedName>
        <fullName evidence="6">LysR family transcriptional regulator</fullName>
    </submittedName>
</protein>
<accession>A0A8B2NRC1</accession>
<keyword evidence="4" id="KW-0804">Transcription</keyword>
<dbReference type="PANTHER" id="PTHR30126">
    <property type="entry name" value="HTH-TYPE TRANSCRIPTIONAL REGULATOR"/>
    <property type="match status" value="1"/>
</dbReference>
<comment type="similarity">
    <text evidence="1">Belongs to the LysR transcriptional regulatory family.</text>
</comment>
<dbReference type="Pfam" id="PF03466">
    <property type="entry name" value="LysR_substrate"/>
    <property type="match status" value="1"/>
</dbReference>
<dbReference type="InterPro" id="IPR000847">
    <property type="entry name" value="LysR_HTH_N"/>
</dbReference>
<dbReference type="GO" id="GO:0003700">
    <property type="term" value="F:DNA-binding transcription factor activity"/>
    <property type="evidence" value="ECO:0007669"/>
    <property type="project" value="InterPro"/>
</dbReference>
<dbReference type="PRINTS" id="PR00039">
    <property type="entry name" value="HTHLYSR"/>
</dbReference>
<dbReference type="SUPFAM" id="SSF53850">
    <property type="entry name" value="Periplasmic binding protein-like II"/>
    <property type="match status" value="1"/>
</dbReference>
<gene>
    <name evidence="6" type="ORF">DLJ53_13855</name>
</gene>
<dbReference type="EMBL" id="QHHQ01000002">
    <property type="protein sequence ID" value="RAI02435.1"/>
    <property type="molecule type" value="Genomic_DNA"/>
</dbReference>
<dbReference type="InterPro" id="IPR005119">
    <property type="entry name" value="LysR_subst-bd"/>
</dbReference>
<dbReference type="AlphaFoldDB" id="A0A8B2NRC1"/>
<dbReference type="Pfam" id="PF00126">
    <property type="entry name" value="HTH_1"/>
    <property type="match status" value="1"/>
</dbReference>
<reference evidence="6 7" key="1">
    <citation type="submission" date="2018-05" db="EMBL/GenBank/DDBJ databases">
        <title>Acuticoccus sediminis sp. nov., isolated from deep-sea sediment of Indian Ocean.</title>
        <authorList>
            <person name="Liu X."/>
            <person name="Lai Q."/>
            <person name="Du Y."/>
            <person name="Sun F."/>
            <person name="Zhang X."/>
            <person name="Wang S."/>
            <person name="Shao Z."/>
        </authorList>
    </citation>
    <scope>NUCLEOTIDE SEQUENCE [LARGE SCALE GENOMIC DNA]</scope>
    <source>
        <strain evidence="6 7">PTG4-2</strain>
    </source>
</reference>
<sequence>MLGRISLDQLQILITVVETGSFSAGARKLNRAQSAVSQSVQGLEDALGLQLFDRSKKLPRLTDAGVAILADARRVVSSVEALQARATSISSEAEPEISIAIEQVFPAEALIASLSEFQRRYPSVSVTLLAEGLGAPEQSLKDDIAKLAIYSPPHDGQPGIECEFFGDVPISVVAAASHPLARIEGPISQAELDEHVQLLLTDRTRKYRGVVIGSRHWRFIDQLNRLDFVVNGLGWCTMPTHLAREHLDNGTLVELDLAIHRGRMLKFPLYAAYKRDHWPGPAARWLLTDLRERFEEWVARTSAGSAETQGIQVRVSLA</sequence>
<comment type="caution">
    <text evidence="6">The sequence shown here is derived from an EMBL/GenBank/DDBJ whole genome shotgun (WGS) entry which is preliminary data.</text>
</comment>
<evidence type="ECO:0000256" key="1">
    <source>
        <dbReference type="ARBA" id="ARBA00009437"/>
    </source>
</evidence>
<evidence type="ECO:0000313" key="6">
    <source>
        <dbReference type="EMBL" id="RAI02435.1"/>
    </source>
</evidence>
<dbReference type="OrthoDB" id="9803030at2"/>
<evidence type="ECO:0000256" key="4">
    <source>
        <dbReference type="ARBA" id="ARBA00023163"/>
    </source>
</evidence>
<dbReference type="Gene3D" id="1.10.10.10">
    <property type="entry name" value="Winged helix-like DNA-binding domain superfamily/Winged helix DNA-binding domain"/>
    <property type="match status" value="1"/>
</dbReference>
<feature type="domain" description="HTH lysR-type" evidence="5">
    <location>
        <begin position="5"/>
        <end position="62"/>
    </location>
</feature>
<dbReference type="SUPFAM" id="SSF46785">
    <property type="entry name" value="Winged helix' DNA-binding domain"/>
    <property type="match status" value="1"/>
</dbReference>
<evidence type="ECO:0000256" key="3">
    <source>
        <dbReference type="ARBA" id="ARBA00023125"/>
    </source>
</evidence>
<dbReference type="InterPro" id="IPR036390">
    <property type="entry name" value="WH_DNA-bd_sf"/>
</dbReference>
<keyword evidence="3" id="KW-0238">DNA-binding</keyword>
<dbReference type="InterPro" id="IPR036388">
    <property type="entry name" value="WH-like_DNA-bd_sf"/>
</dbReference>
<evidence type="ECO:0000313" key="7">
    <source>
        <dbReference type="Proteomes" id="UP000249590"/>
    </source>
</evidence>
<dbReference type="GO" id="GO:0000976">
    <property type="term" value="F:transcription cis-regulatory region binding"/>
    <property type="evidence" value="ECO:0007669"/>
    <property type="project" value="TreeGrafter"/>
</dbReference>
<evidence type="ECO:0000256" key="2">
    <source>
        <dbReference type="ARBA" id="ARBA00023015"/>
    </source>
</evidence>
<dbReference type="PROSITE" id="PS50931">
    <property type="entry name" value="HTH_LYSR"/>
    <property type="match status" value="1"/>
</dbReference>